<sequence length="444" mass="47178">MKKKYVKPIKNDTEYFYIILKRLHKNSILLPLMLLSIFLSQGLYGQCSDIVNPSNGPQTFNGVTVSQAARSGAIYSQPPQSIAGQYYCDQSLAPNGNLLHFGGSVYNNQTFTPANPNYSYTFNFDKPVNNVVFNIWAIHSGESHIVSTNVGTVSLISECNSGTAVITGTTITSTAPNTPNAIGSKARIRISSTTPFTQLTFSGRGTPSPEPLLPPIYWATNGSFVNLCSGSITPAVAPTISGITPSTQTRCYNTPAQAITVSTTGATSYQWWVNTVNSQTGATSIPGATSASYTPPNNSPVGTLYYYAVATNSTGSTTSPIVSVVTQNCITTCYKPGAVATAGNPALVTKMGISSLTRTSGQVTDNWPAVRKGGWLVLEAKTKGFVPNRMAFDSSGNPVGIAAADFVEGMLVYDTTNKCLKMYTSKDGGTTLGWYCMTTQTCPD</sequence>
<accession>A0ABX9IKB6</accession>
<dbReference type="Proteomes" id="UP000256491">
    <property type="component" value="Unassembled WGS sequence"/>
</dbReference>
<gene>
    <name evidence="1" type="ORF">DRF57_11535</name>
</gene>
<organism evidence="1 2">
    <name type="scientific">Chryseobacterium rhizosphaerae</name>
    <dbReference type="NCBI Taxonomy" id="395937"/>
    <lineage>
        <taxon>Bacteria</taxon>
        <taxon>Pseudomonadati</taxon>
        <taxon>Bacteroidota</taxon>
        <taxon>Flavobacteriia</taxon>
        <taxon>Flavobacteriales</taxon>
        <taxon>Weeksellaceae</taxon>
        <taxon>Chryseobacterium group</taxon>
        <taxon>Chryseobacterium</taxon>
    </lineage>
</organism>
<dbReference type="EMBL" id="QNUF01000011">
    <property type="protein sequence ID" value="REC75298.1"/>
    <property type="molecule type" value="Genomic_DNA"/>
</dbReference>
<comment type="caution">
    <text evidence="1">The sequence shown here is derived from an EMBL/GenBank/DDBJ whole genome shotgun (WGS) entry which is preliminary data.</text>
</comment>
<dbReference type="RefSeq" id="WP_115918606.1">
    <property type="nucleotide sequence ID" value="NZ_BJYH01000032.1"/>
</dbReference>
<evidence type="ECO:0000313" key="1">
    <source>
        <dbReference type="EMBL" id="REC75298.1"/>
    </source>
</evidence>
<evidence type="ECO:0008006" key="3">
    <source>
        <dbReference type="Google" id="ProtNLM"/>
    </source>
</evidence>
<protein>
    <recommendedName>
        <fullName evidence="3">Ig-like domain-containing protein</fullName>
    </recommendedName>
</protein>
<reference evidence="1 2" key="1">
    <citation type="journal article" date="2010" name="Syst. Appl. Microbiol.">
        <title>Four new species of Chryseobacterium from the rhizosphere of coastal sand dune plants, Chryseobacterium elymi sp. nov., Chryseobacterium hagamense sp. nov., Chryseobacterium lathyri sp. nov. and Chryseobacterium rhizosphaerae sp. nov.</title>
        <authorList>
            <person name="Cho S.H."/>
            <person name="Lee K.S."/>
            <person name="Shin D.S."/>
            <person name="Han J.H."/>
            <person name="Park K.S."/>
            <person name="Lee C.H."/>
            <person name="Park K.H."/>
            <person name="Kim S.B."/>
        </authorList>
    </citation>
    <scope>NUCLEOTIDE SEQUENCE [LARGE SCALE GENOMIC DNA]</scope>
    <source>
        <strain evidence="1 2">KCTC 22548</strain>
    </source>
</reference>
<keyword evidence="2" id="KW-1185">Reference proteome</keyword>
<proteinExistence type="predicted"/>
<evidence type="ECO:0000313" key="2">
    <source>
        <dbReference type="Proteomes" id="UP000256491"/>
    </source>
</evidence>
<name>A0ABX9IKB6_9FLAO</name>